<gene>
    <name evidence="2" type="primary">cbpM</name>
    <name evidence="4" type="synonym">LOC105272402</name>
    <name evidence="2" type="ORF">g.1397</name>
</gene>
<reference evidence="4" key="2">
    <citation type="submission" date="2025-04" db="UniProtKB">
        <authorList>
            <consortium name="RefSeq"/>
        </authorList>
    </citation>
    <scope>IDENTIFICATION</scope>
    <source>
        <strain evidence="4">USDA-PBARC FA_bdor</strain>
        <tissue evidence="4">Whole organism</tissue>
    </source>
</reference>
<dbReference type="EMBL" id="GBYB01009111">
    <property type="protein sequence ID" value="JAG78878.1"/>
    <property type="molecule type" value="Transcribed_RNA"/>
</dbReference>
<organism evidence="2">
    <name type="scientific">Fopius arisanus</name>
    <dbReference type="NCBI Taxonomy" id="64838"/>
    <lineage>
        <taxon>Eukaryota</taxon>
        <taxon>Metazoa</taxon>
        <taxon>Ecdysozoa</taxon>
        <taxon>Arthropoda</taxon>
        <taxon>Hexapoda</taxon>
        <taxon>Insecta</taxon>
        <taxon>Pterygota</taxon>
        <taxon>Neoptera</taxon>
        <taxon>Endopterygota</taxon>
        <taxon>Hymenoptera</taxon>
        <taxon>Apocrita</taxon>
        <taxon>Ichneumonoidea</taxon>
        <taxon>Braconidae</taxon>
        <taxon>Opiinae</taxon>
        <taxon>Fopius</taxon>
    </lineage>
</organism>
<sequence>MANCENSSRVRYRGKFLTKKQYELKMTAKELGKANQGRRVRTEMELNNVPQPHKLINVDNRIVNLSMLGKELICSTCEAILSLNNIVNETKRGLGSYLEVACTQCPFVKTVPTSKLVKEPDSKNRQSFEINYKVSIGCLHGGIGNQVLNKVLGAAGIPTMNYNTNKDYERRVGPVVERIAKESCDRAAKIERELTIKNVEEIEKTV</sequence>
<protein>
    <submittedName>
        <fullName evidence="2">CbpM protein</fullName>
    </submittedName>
</protein>
<keyword evidence="3" id="KW-1185">Reference proteome</keyword>
<evidence type="ECO:0000259" key="1">
    <source>
        <dbReference type="Pfam" id="PF20700"/>
    </source>
</evidence>
<accession>A0A0C9RPL5</accession>
<dbReference type="KEGG" id="fas:105272402"/>
<evidence type="ECO:0000313" key="3">
    <source>
        <dbReference type="Proteomes" id="UP000694866"/>
    </source>
</evidence>
<dbReference type="Pfam" id="PF20700">
    <property type="entry name" value="Mutator"/>
    <property type="match status" value="1"/>
</dbReference>
<dbReference type="AlphaFoldDB" id="A0A0C9RPL5"/>
<accession>A0A9R1U9W1</accession>
<reference evidence="2" key="1">
    <citation type="submission" date="2015-01" db="EMBL/GenBank/DDBJ databases">
        <title>Transcriptome Assembly of Fopius arisanus.</title>
        <authorList>
            <person name="Geib S."/>
        </authorList>
    </citation>
    <scope>NUCLEOTIDE SEQUENCE</scope>
</reference>
<dbReference type="RefSeq" id="XP_011312822.1">
    <property type="nucleotide sequence ID" value="XM_011314520.1"/>
</dbReference>
<proteinExistence type="predicted"/>
<dbReference type="InterPro" id="IPR049012">
    <property type="entry name" value="Mutator_transp_dom"/>
</dbReference>
<dbReference type="Proteomes" id="UP000694866">
    <property type="component" value="Unplaced"/>
</dbReference>
<dbReference type="GeneID" id="105272402"/>
<feature type="domain" description="Mutator-like transposase" evidence="1">
    <location>
        <begin position="60"/>
        <end position="199"/>
    </location>
</feature>
<dbReference type="OrthoDB" id="7698403at2759"/>
<name>A0A0C9RPL5_9HYME</name>
<evidence type="ECO:0000313" key="4">
    <source>
        <dbReference type="RefSeq" id="XP_011312822.1"/>
    </source>
</evidence>
<evidence type="ECO:0000313" key="2">
    <source>
        <dbReference type="EMBL" id="JAG78878.1"/>
    </source>
</evidence>